<dbReference type="GO" id="GO:0016773">
    <property type="term" value="F:phosphotransferase activity, alcohol group as acceptor"/>
    <property type="evidence" value="ECO:0007669"/>
    <property type="project" value="InterPro"/>
</dbReference>
<sequence>QQNGYGNIVIIGHRNGQQTAYAHLSRIDVKEGQAVSQGQSIGAVGATGWATGPHLHFEFRINGEYHDPTTIAQQDGGQPISAAARSAFERVAKATRTELAAAFSVVQASAERRCCGAFLLGDLTSMAAELFIGLMSGTSLDGVDGVVADFGEGAIAVRAHASAPFPAALREELLALNRPEGTDELHRAALAGNGLARAYADVVGRLLATAGQDAAPIVAIGAHGQTVRHRPGEFDGTGYTLQLNNPALLAELTGIDVVADFRTRDLAAGGQGAPLVPAFHAALFGRADETVVVLNLGGIANLSVLPPAAQVESRAVLGFDCGPANALMDHWCQQHRGMPFDAGGTWAASGQVHPGLLARLLAEPYFARPAPKSTGRDLFHPEWLAAALAQEAPLAPQDVQATLAELTAESAARAVREAAGEARTLIVCGGGALNAHLMARLAALLPGLAVLSSEARGLPPQQVEATAFAWLARRTVRREPGNLASVTGARGARVLGAVYPA</sequence>
<dbReference type="GO" id="GO:0009254">
    <property type="term" value="P:peptidoglycan turnover"/>
    <property type="evidence" value="ECO:0007669"/>
    <property type="project" value="InterPro"/>
</dbReference>
<dbReference type="NCBIfam" id="NF007139">
    <property type="entry name" value="PRK09585.1-3"/>
    <property type="match status" value="1"/>
</dbReference>
<keyword evidence="2" id="KW-0808">Transferase</keyword>
<comment type="caution">
    <text evidence="2">The sequence shown here is derived from an EMBL/GenBank/DDBJ whole genome shotgun (WGS) entry which is preliminary data.</text>
</comment>
<dbReference type="HAMAP" id="MF_01270">
    <property type="entry name" value="AnhMurNAc_kinase"/>
    <property type="match status" value="1"/>
</dbReference>
<dbReference type="Gene3D" id="3.30.420.40">
    <property type="match status" value="2"/>
</dbReference>
<keyword evidence="2" id="KW-0418">Kinase</keyword>
<dbReference type="EMBL" id="QFPP01000592">
    <property type="protein sequence ID" value="PZQ63590.1"/>
    <property type="molecule type" value="Genomic_DNA"/>
</dbReference>
<dbReference type="CDD" id="cd24050">
    <property type="entry name" value="ASKHA_NBD_ANMK"/>
    <property type="match status" value="1"/>
</dbReference>
<evidence type="ECO:0000313" key="3">
    <source>
        <dbReference type="Proteomes" id="UP000249135"/>
    </source>
</evidence>
<dbReference type="AlphaFoldDB" id="A0A2W5RJV3"/>
<dbReference type="InterPro" id="IPR005338">
    <property type="entry name" value="Anhydro_N_Ac-Mur_kinase"/>
</dbReference>
<feature type="non-terminal residue" evidence="2">
    <location>
        <position position="1"/>
    </location>
</feature>
<name>A0A2W5RJV3_VARPD</name>
<dbReference type="Pfam" id="PF03702">
    <property type="entry name" value="AnmK"/>
    <property type="match status" value="1"/>
</dbReference>
<dbReference type="GO" id="GO:0016301">
    <property type="term" value="F:kinase activity"/>
    <property type="evidence" value="ECO:0007669"/>
    <property type="project" value="UniProtKB-KW"/>
</dbReference>
<feature type="domain" description="M23ase beta-sheet core" evidence="1">
    <location>
        <begin position="3"/>
        <end position="68"/>
    </location>
</feature>
<organism evidence="2 3">
    <name type="scientific">Variovorax paradoxus</name>
    <dbReference type="NCBI Taxonomy" id="34073"/>
    <lineage>
        <taxon>Bacteria</taxon>
        <taxon>Pseudomonadati</taxon>
        <taxon>Pseudomonadota</taxon>
        <taxon>Betaproteobacteria</taxon>
        <taxon>Burkholderiales</taxon>
        <taxon>Comamonadaceae</taxon>
        <taxon>Variovorax</taxon>
    </lineage>
</organism>
<dbReference type="GO" id="GO:0006040">
    <property type="term" value="P:amino sugar metabolic process"/>
    <property type="evidence" value="ECO:0007669"/>
    <property type="project" value="InterPro"/>
</dbReference>
<dbReference type="Pfam" id="PF01551">
    <property type="entry name" value="Peptidase_M23"/>
    <property type="match status" value="1"/>
</dbReference>
<dbReference type="CDD" id="cd12797">
    <property type="entry name" value="M23_peptidase"/>
    <property type="match status" value="1"/>
</dbReference>
<protein>
    <submittedName>
        <fullName evidence="2">Anhydro-N-acetylmuramic acid kinase</fullName>
    </submittedName>
</protein>
<dbReference type="InterPro" id="IPR011055">
    <property type="entry name" value="Dup_hybrid_motif"/>
</dbReference>
<dbReference type="InterPro" id="IPR016047">
    <property type="entry name" value="M23ase_b-sheet_dom"/>
</dbReference>
<dbReference type="SUPFAM" id="SSF51261">
    <property type="entry name" value="Duplicated hybrid motif"/>
    <property type="match status" value="1"/>
</dbReference>
<proteinExistence type="inferred from homology"/>
<dbReference type="InterPro" id="IPR043129">
    <property type="entry name" value="ATPase_NBD"/>
</dbReference>
<reference evidence="2 3" key="1">
    <citation type="submission" date="2017-08" db="EMBL/GenBank/DDBJ databases">
        <title>Infants hospitalized years apart are colonized by the same room-sourced microbial strains.</title>
        <authorList>
            <person name="Brooks B."/>
            <person name="Olm M.R."/>
            <person name="Firek B.A."/>
            <person name="Baker R."/>
            <person name="Thomas B.C."/>
            <person name="Morowitz M.J."/>
            <person name="Banfield J.F."/>
        </authorList>
    </citation>
    <scope>NUCLEOTIDE SEQUENCE [LARGE SCALE GENOMIC DNA]</scope>
    <source>
        <strain evidence="2">S2_005_003_R2_41</strain>
    </source>
</reference>
<dbReference type="Proteomes" id="UP000249135">
    <property type="component" value="Unassembled WGS sequence"/>
</dbReference>
<dbReference type="Gene3D" id="2.70.70.10">
    <property type="entry name" value="Glucose Permease (Domain IIA)"/>
    <property type="match status" value="1"/>
</dbReference>
<gene>
    <name evidence="2" type="ORF">DI563_27645</name>
</gene>
<evidence type="ECO:0000259" key="1">
    <source>
        <dbReference type="Pfam" id="PF01551"/>
    </source>
</evidence>
<dbReference type="PANTHER" id="PTHR30605">
    <property type="entry name" value="ANHYDRO-N-ACETYLMURAMIC ACID KINASE"/>
    <property type="match status" value="1"/>
</dbReference>
<dbReference type="GO" id="GO:0005524">
    <property type="term" value="F:ATP binding"/>
    <property type="evidence" value="ECO:0007669"/>
    <property type="project" value="InterPro"/>
</dbReference>
<dbReference type="SUPFAM" id="SSF53067">
    <property type="entry name" value="Actin-like ATPase domain"/>
    <property type="match status" value="1"/>
</dbReference>
<evidence type="ECO:0000313" key="2">
    <source>
        <dbReference type="EMBL" id="PZQ63590.1"/>
    </source>
</evidence>
<dbReference type="PANTHER" id="PTHR30605:SF0">
    <property type="entry name" value="ANHYDRO-N-ACETYLMURAMIC ACID KINASE"/>
    <property type="match status" value="1"/>
</dbReference>
<accession>A0A2W5RJV3</accession>